<evidence type="ECO:0000313" key="1">
    <source>
        <dbReference type="EMBL" id="MCW6508205.1"/>
    </source>
</evidence>
<sequence length="206" mass="22565">MRLFDRDPYDWHVEPTEATAGLLRVERFVGPIWDPACGGGNVLRACTAGGCSVMQSDIVRRVLDNLSHLFAGQHDFLTARIDPPNLPFPAWHTTNIITNPPFFKARGTEAFIRKALTIAKGKVAVFTDLKFLASQRRATGLFAELCPHRVRTLAKRPSCPSGEYLAAGNEAGGGTADWCWIVWDLTAPATRTYQGGWILPEGAVTA</sequence>
<organism evidence="1 2">
    <name type="scientific">Lichenifustis flavocetrariae</name>
    <dbReference type="NCBI Taxonomy" id="2949735"/>
    <lineage>
        <taxon>Bacteria</taxon>
        <taxon>Pseudomonadati</taxon>
        <taxon>Pseudomonadota</taxon>
        <taxon>Alphaproteobacteria</taxon>
        <taxon>Hyphomicrobiales</taxon>
        <taxon>Lichenihabitantaceae</taxon>
        <taxon>Lichenifustis</taxon>
    </lineage>
</organism>
<proteinExistence type="predicted"/>
<gene>
    <name evidence="1" type="ORF">M8523_09240</name>
</gene>
<evidence type="ECO:0008006" key="3">
    <source>
        <dbReference type="Google" id="ProtNLM"/>
    </source>
</evidence>
<name>A0AA41YVR6_9HYPH</name>
<keyword evidence="2" id="KW-1185">Reference proteome</keyword>
<protein>
    <recommendedName>
        <fullName evidence="3">Methyltransferase</fullName>
    </recommendedName>
</protein>
<dbReference type="SUPFAM" id="SSF53335">
    <property type="entry name" value="S-adenosyl-L-methionine-dependent methyltransferases"/>
    <property type="match status" value="1"/>
</dbReference>
<dbReference type="InterPro" id="IPR029063">
    <property type="entry name" value="SAM-dependent_MTases_sf"/>
</dbReference>
<dbReference type="Gene3D" id="3.40.50.150">
    <property type="entry name" value="Vaccinia Virus protein VP39"/>
    <property type="match status" value="1"/>
</dbReference>
<reference evidence="1" key="1">
    <citation type="submission" date="2022-05" db="EMBL/GenBank/DDBJ databases">
        <authorList>
            <person name="Pankratov T."/>
        </authorList>
    </citation>
    <scope>NUCLEOTIDE SEQUENCE</scope>
    <source>
        <strain evidence="1">BP6-180914</strain>
    </source>
</reference>
<accession>A0AA41YVR6</accession>
<dbReference type="AlphaFoldDB" id="A0AA41YVR6"/>
<dbReference type="RefSeq" id="WP_282584577.1">
    <property type="nucleotide sequence ID" value="NZ_JAMOIM010000005.1"/>
</dbReference>
<comment type="caution">
    <text evidence="1">The sequence shown here is derived from an EMBL/GenBank/DDBJ whole genome shotgun (WGS) entry which is preliminary data.</text>
</comment>
<evidence type="ECO:0000313" key="2">
    <source>
        <dbReference type="Proteomes" id="UP001165667"/>
    </source>
</evidence>
<dbReference type="EMBL" id="JAMOIM010000005">
    <property type="protein sequence ID" value="MCW6508205.1"/>
    <property type="molecule type" value="Genomic_DNA"/>
</dbReference>
<dbReference type="Proteomes" id="UP001165667">
    <property type="component" value="Unassembled WGS sequence"/>
</dbReference>